<feature type="domain" description="Ras-GEF" evidence="7">
    <location>
        <begin position="869"/>
        <end position="1106"/>
    </location>
</feature>
<dbReference type="InterPro" id="IPR019804">
    <property type="entry name" value="Ras_G-nucl-exch_fac_CS"/>
</dbReference>
<dbReference type="Gene3D" id="1.20.870.10">
    <property type="entry name" value="Son of sevenless (SoS) protein Chain: S domain 1"/>
    <property type="match status" value="1"/>
</dbReference>
<dbReference type="OMA" id="CQAITSP"/>
<dbReference type="InterPro" id="IPR036020">
    <property type="entry name" value="WW_dom_sf"/>
</dbReference>
<evidence type="ECO:0000256" key="5">
    <source>
        <dbReference type="SAM" id="MobiDB-lite"/>
    </source>
</evidence>
<feature type="compositionally biased region" description="Polar residues" evidence="5">
    <location>
        <begin position="613"/>
        <end position="631"/>
    </location>
</feature>
<dbReference type="InterPro" id="IPR000651">
    <property type="entry name" value="Ras-like_Gua-exchang_fac_N"/>
</dbReference>
<gene>
    <name evidence="10" type="ORF">G7K_0062-t1</name>
</gene>
<dbReference type="SUPFAM" id="SSF51045">
    <property type="entry name" value="WW domain"/>
    <property type="match status" value="1"/>
</dbReference>
<dbReference type="Pfam" id="PF25008">
    <property type="entry name" value="DUF7784"/>
    <property type="match status" value="1"/>
</dbReference>
<evidence type="ECO:0000259" key="9">
    <source>
        <dbReference type="PROSITE" id="PS50212"/>
    </source>
</evidence>
<dbReference type="PROSITE" id="PS50212">
    <property type="entry name" value="RASGEF_NTER"/>
    <property type="match status" value="1"/>
</dbReference>
<evidence type="ECO:0000313" key="10">
    <source>
        <dbReference type="EMBL" id="GAO45812.1"/>
    </source>
</evidence>
<keyword evidence="1 4" id="KW-0728">SH3 domain</keyword>
<dbReference type="InterPro" id="IPR001202">
    <property type="entry name" value="WW_dom"/>
</dbReference>
<name>A0A0E9N797_SAICN</name>
<dbReference type="Pfam" id="PF23518">
    <property type="entry name" value="WW_2"/>
    <property type="match status" value="1"/>
</dbReference>
<dbReference type="PROSITE" id="PS50002">
    <property type="entry name" value="SH3"/>
    <property type="match status" value="1"/>
</dbReference>
<dbReference type="RefSeq" id="XP_019025469.1">
    <property type="nucleotide sequence ID" value="XM_019169828.1"/>
</dbReference>
<reference evidence="10 11" key="1">
    <citation type="journal article" date="2011" name="J. Gen. Appl. Microbiol.">
        <title>Draft genome sequencing of the enigmatic yeast Saitoella complicata.</title>
        <authorList>
            <person name="Nishida H."/>
            <person name="Hamamoto M."/>
            <person name="Sugiyama J."/>
        </authorList>
    </citation>
    <scope>NUCLEOTIDE SEQUENCE [LARGE SCALE GENOMIC DNA]</scope>
    <source>
        <strain evidence="10 11">NRRL Y-17804</strain>
    </source>
</reference>
<dbReference type="CDD" id="cd00155">
    <property type="entry name" value="RasGEF"/>
    <property type="match status" value="1"/>
</dbReference>
<dbReference type="PROSITE" id="PS00720">
    <property type="entry name" value="RASGEF"/>
    <property type="match status" value="1"/>
</dbReference>
<dbReference type="CDD" id="cd00201">
    <property type="entry name" value="WW"/>
    <property type="match status" value="1"/>
</dbReference>
<feature type="region of interest" description="Disordered" evidence="5">
    <location>
        <begin position="181"/>
        <end position="229"/>
    </location>
</feature>
<dbReference type="Gene3D" id="1.10.840.10">
    <property type="entry name" value="Ras guanine-nucleotide exchange factors catalytic domain"/>
    <property type="match status" value="1"/>
</dbReference>
<dbReference type="InterPro" id="IPR056685">
    <property type="entry name" value="DUF7783"/>
</dbReference>
<dbReference type="SMART" id="SM00229">
    <property type="entry name" value="RasGEFN"/>
    <property type="match status" value="1"/>
</dbReference>
<dbReference type="InterPro" id="IPR057827">
    <property type="entry name" value="WW_fungi"/>
</dbReference>
<dbReference type="PRINTS" id="PR00452">
    <property type="entry name" value="SH3DOMAIN"/>
</dbReference>
<sequence length="1123" mass="124073">MAQVISEEPQGIAPEEAPVFCRALYDYTSNDASSLNFAAGSVIQVLTQLESGWWDGVLEGERGWFPSNYVQLFAEGELSASEEEGLGDDEVEDDGDGSKDEVEDEAFWIQQSTPDGKTYYYNTVTGNSLWELPTKKERRLSLATTQTLPIVTTLHSPIYDHEDERSGSEGEILLFAAPTTRNGQDGAASSSNRASFASSTGTGASTASSNAQPMSTLATTPGSRPTEGTLSTIAASSSEEDTLRPKGPTAQLLFLDSSTYRTPTLLELHRQVRFSVEKLAKSIELGAKDAFVGDCEEIVDTISTLVLSFDRTDARLRAHHRRIMAALSKLVLSTKIAAGVWPPDDASSKMRSDAAEVLTAAEGFLEAVGVNKMDVRRIKPGFVVGGQVGGGWRGNGIMPNSKQGGLVDTPDMQKPTQDFTGAEMEKLENIAREIQSALKKLQVALVTAPGPGRSAGLGGDDQGLFAGRALMSAQSACQFTRDYLVLIEGLNLTILAQPPRSPTLTDFAQTKQTLYDNNADLLMAAQGLTTGVQPCAPMYPHEGEQRVAAVKQAAKELGKSVQSAVFTLQFLVEEIVMRQNNPQGLPNVAERRKSQLSITSSVIHDPVRDRAGSTGSLVESPTRTSVGSTLSDLEFPRTPKREKGSKLKRFFGDDAPPPAFSEVGSPAKAATPTNGAPRQNIADEPWYLGVEYEHEISYDMKGMVKGGTFVVLVERLTRHDFLDSAFNNTLLLTYRSFTTAEALFDALVGRFNIMAPHGLMQEELDIWVERKQKPIRLRVFNILKSWMETYFMEPKDEERTVQLLDRIKHFAATTMKDHLAGAQVLERLVERRQTSGDASFRKMVLNLTTACPPPILPKNLKRLKFLDVDALELARQLTIIESRLYNKIKPEECLDKNWSKPEGSGGVVAENIKAMILNSNQVTGWVAEAILTQPEIKKRVNLIKHFIAVADKCRQLNNFSTLTAIISGLNSAPIHRLKRTWEMVNARMLQTLESLNKVMNSTKNFSEYREMLHVVNPPCVPFLGVYLTDLTFIEDGNPNMLKKSEHLINFSKRSKTAEVIREIQQYQSVPYSLQPVPELQVFISSNLRESRDVTEMYDLSLNMEPREREDEKIARLLQESGFL</sequence>
<reference evidence="10 11" key="3">
    <citation type="journal article" date="2015" name="Genome Announc.">
        <title>Draft Genome Sequence of the Archiascomycetous Yeast Saitoella complicata.</title>
        <authorList>
            <person name="Yamauchi K."/>
            <person name="Kondo S."/>
            <person name="Hamamoto M."/>
            <person name="Takahashi Y."/>
            <person name="Ogura Y."/>
            <person name="Hayashi T."/>
            <person name="Nishida H."/>
        </authorList>
    </citation>
    <scope>NUCLEOTIDE SEQUENCE [LARGE SCALE GENOMIC DNA]</scope>
    <source>
        <strain evidence="10 11">NRRL Y-17804</strain>
    </source>
</reference>
<dbReference type="FunFam" id="2.30.30.40:FF:000072">
    <property type="entry name" value="Unconventional Myosin IB"/>
    <property type="match status" value="1"/>
</dbReference>
<dbReference type="GO" id="GO:0007265">
    <property type="term" value="P:Ras protein signal transduction"/>
    <property type="evidence" value="ECO:0007669"/>
    <property type="project" value="TreeGrafter"/>
</dbReference>
<reference evidence="10 11" key="2">
    <citation type="journal article" date="2014" name="J. Gen. Appl. Microbiol.">
        <title>The early diverging ascomycetous budding yeast Saitoella complicata has three histone deacetylases belonging to the Clr6, Hos2, and Rpd3 lineages.</title>
        <authorList>
            <person name="Nishida H."/>
            <person name="Matsumoto T."/>
            <person name="Kondo S."/>
            <person name="Hamamoto M."/>
            <person name="Yoshikawa H."/>
        </authorList>
    </citation>
    <scope>NUCLEOTIDE SEQUENCE [LARGE SCALE GENOMIC DNA]</scope>
    <source>
        <strain evidence="10 11">NRRL Y-17804</strain>
    </source>
</reference>
<dbReference type="Proteomes" id="UP000033140">
    <property type="component" value="Unassembled WGS sequence"/>
</dbReference>
<dbReference type="Pfam" id="PF00018">
    <property type="entry name" value="SH3_1"/>
    <property type="match status" value="1"/>
</dbReference>
<dbReference type="SUPFAM" id="SSF48366">
    <property type="entry name" value="Ras GEF"/>
    <property type="match status" value="1"/>
</dbReference>
<dbReference type="GO" id="GO:0005085">
    <property type="term" value="F:guanyl-nucleotide exchange factor activity"/>
    <property type="evidence" value="ECO:0007669"/>
    <property type="project" value="UniProtKB-KW"/>
</dbReference>
<feature type="compositionally biased region" description="Low complexity" evidence="5">
    <location>
        <begin position="187"/>
        <end position="209"/>
    </location>
</feature>
<feature type="domain" description="N-terminal Ras-GEF" evidence="9">
    <location>
        <begin position="700"/>
        <end position="833"/>
    </location>
</feature>
<dbReference type="Pfam" id="PF25006">
    <property type="entry name" value="DUF7783"/>
    <property type="match status" value="1"/>
</dbReference>
<dbReference type="STRING" id="698492.A0A0E9N797"/>
<dbReference type="Pfam" id="PF00618">
    <property type="entry name" value="RasGEF_N"/>
    <property type="match status" value="1"/>
</dbReference>
<dbReference type="PANTHER" id="PTHR23113">
    <property type="entry name" value="GUANINE NUCLEOTIDE EXCHANGE FACTOR"/>
    <property type="match status" value="1"/>
</dbReference>
<evidence type="ECO:0000313" key="11">
    <source>
        <dbReference type="Proteomes" id="UP000033140"/>
    </source>
</evidence>
<dbReference type="InterPro" id="IPR056686">
    <property type="entry name" value="DUF7784"/>
</dbReference>
<dbReference type="GO" id="GO:0005886">
    <property type="term" value="C:plasma membrane"/>
    <property type="evidence" value="ECO:0007669"/>
    <property type="project" value="TreeGrafter"/>
</dbReference>
<dbReference type="CDD" id="cd11883">
    <property type="entry name" value="SH3_Sdc25"/>
    <property type="match status" value="1"/>
</dbReference>
<dbReference type="InterPro" id="IPR036964">
    <property type="entry name" value="RASGEF_cat_dom_sf"/>
</dbReference>
<keyword evidence="2 3" id="KW-0344">Guanine-nucleotide releasing factor</keyword>
<evidence type="ECO:0000256" key="4">
    <source>
        <dbReference type="PROSITE-ProRule" id="PRU00192"/>
    </source>
</evidence>
<keyword evidence="11" id="KW-1185">Reference proteome</keyword>
<dbReference type="PROSITE" id="PS50020">
    <property type="entry name" value="WW_DOMAIN_2"/>
    <property type="match status" value="1"/>
</dbReference>
<organism evidence="10 11">
    <name type="scientific">Saitoella complicata (strain BCRC 22490 / CBS 7301 / JCM 7358 / NBRC 10748 / NRRL Y-17804)</name>
    <dbReference type="NCBI Taxonomy" id="698492"/>
    <lineage>
        <taxon>Eukaryota</taxon>
        <taxon>Fungi</taxon>
        <taxon>Dikarya</taxon>
        <taxon>Ascomycota</taxon>
        <taxon>Taphrinomycotina</taxon>
        <taxon>Taphrinomycotina incertae sedis</taxon>
        <taxon>Saitoella</taxon>
    </lineage>
</organism>
<feature type="domain" description="WW" evidence="8">
    <location>
        <begin position="108"/>
        <end position="135"/>
    </location>
</feature>
<proteinExistence type="predicted"/>
<dbReference type="InterPro" id="IPR001452">
    <property type="entry name" value="SH3_domain"/>
</dbReference>
<dbReference type="SMART" id="SM00326">
    <property type="entry name" value="SH3"/>
    <property type="match status" value="1"/>
</dbReference>
<dbReference type="InterPro" id="IPR036028">
    <property type="entry name" value="SH3-like_dom_sf"/>
</dbReference>
<dbReference type="InterPro" id="IPR023578">
    <property type="entry name" value="Ras_GEF_dom_sf"/>
</dbReference>
<dbReference type="PROSITE" id="PS50009">
    <property type="entry name" value="RASGEF_CAT"/>
    <property type="match status" value="1"/>
</dbReference>
<dbReference type="PANTHER" id="PTHR23113:SF368">
    <property type="entry name" value="CELL DIVISION CONTROL PROTEIN 25"/>
    <property type="match status" value="1"/>
</dbReference>
<dbReference type="AlphaFoldDB" id="A0A0E9N797"/>
<evidence type="ECO:0000256" key="3">
    <source>
        <dbReference type="PROSITE-ProRule" id="PRU00168"/>
    </source>
</evidence>
<evidence type="ECO:0000256" key="1">
    <source>
        <dbReference type="ARBA" id="ARBA00022443"/>
    </source>
</evidence>
<dbReference type="InterPro" id="IPR001895">
    <property type="entry name" value="RASGEF_cat_dom"/>
</dbReference>
<evidence type="ECO:0000259" key="6">
    <source>
        <dbReference type="PROSITE" id="PS50002"/>
    </source>
</evidence>
<feature type="domain" description="SH3" evidence="6">
    <location>
        <begin position="16"/>
        <end position="75"/>
    </location>
</feature>
<protein>
    <submittedName>
        <fullName evidence="10">Uncharacterized protein</fullName>
    </submittedName>
</protein>
<feature type="region of interest" description="Disordered" evidence="5">
    <location>
        <begin position="606"/>
        <end position="639"/>
    </location>
</feature>
<dbReference type="CDD" id="cd06224">
    <property type="entry name" value="REM"/>
    <property type="match status" value="1"/>
</dbReference>
<dbReference type="SMART" id="SM00456">
    <property type="entry name" value="WW"/>
    <property type="match status" value="1"/>
</dbReference>
<feature type="region of interest" description="Disordered" evidence="5">
    <location>
        <begin position="80"/>
        <end position="101"/>
    </location>
</feature>
<comment type="caution">
    <text evidence="10">The sequence shown here is derived from an EMBL/GenBank/DDBJ whole genome shotgun (WGS) entry which is preliminary data.</text>
</comment>
<accession>A0A0E9N797</accession>
<evidence type="ECO:0000256" key="2">
    <source>
        <dbReference type="ARBA" id="ARBA00022658"/>
    </source>
</evidence>
<dbReference type="InterPro" id="IPR008937">
    <property type="entry name" value="Ras-like_GEF"/>
</dbReference>
<dbReference type="Gene3D" id="2.20.70.10">
    <property type="match status" value="1"/>
</dbReference>
<dbReference type="SMART" id="SM00147">
    <property type="entry name" value="RasGEF"/>
    <property type="match status" value="1"/>
</dbReference>
<dbReference type="SUPFAM" id="SSF50044">
    <property type="entry name" value="SH3-domain"/>
    <property type="match status" value="1"/>
</dbReference>
<dbReference type="EMBL" id="BACD03000001">
    <property type="protein sequence ID" value="GAO45812.1"/>
    <property type="molecule type" value="Genomic_DNA"/>
</dbReference>
<feature type="compositionally biased region" description="Polar residues" evidence="5">
    <location>
        <begin position="210"/>
        <end position="229"/>
    </location>
</feature>
<dbReference type="Pfam" id="PF00617">
    <property type="entry name" value="RasGEF"/>
    <property type="match status" value="1"/>
</dbReference>
<dbReference type="OrthoDB" id="546434at2759"/>
<evidence type="ECO:0000259" key="7">
    <source>
        <dbReference type="PROSITE" id="PS50009"/>
    </source>
</evidence>
<dbReference type="Gene3D" id="2.30.30.40">
    <property type="entry name" value="SH3 Domains"/>
    <property type="match status" value="1"/>
</dbReference>
<evidence type="ECO:0000259" key="8">
    <source>
        <dbReference type="PROSITE" id="PS50020"/>
    </source>
</evidence>